<feature type="binding site" evidence="7">
    <location>
        <position position="559"/>
    </location>
    <ligand>
        <name>ATP</name>
        <dbReference type="ChEBI" id="CHEBI:30616"/>
    </ligand>
</feature>
<keyword evidence="11" id="KW-1185">Reference proteome</keyword>
<comment type="PTM">
    <text evidence="7 8">An intermediate of this reaction is the autophosphorylated ppk in which a phosphate is covalently linked to a histidine residue through a N-P bond.</text>
</comment>
<dbReference type="GO" id="GO:0005524">
    <property type="term" value="F:ATP binding"/>
    <property type="evidence" value="ECO:0007669"/>
    <property type="project" value="UniProtKB-KW"/>
</dbReference>
<dbReference type="HAMAP" id="MF_00347">
    <property type="entry name" value="Polyphosphate_kinase"/>
    <property type="match status" value="1"/>
</dbReference>
<dbReference type="SUPFAM" id="SSF140356">
    <property type="entry name" value="PPK N-terminal domain-like"/>
    <property type="match status" value="1"/>
</dbReference>
<dbReference type="NCBIfam" id="NF003917">
    <property type="entry name" value="PRK05443.1-1"/>
    <property type="match status" value="1"/>
</dbReference>
<dbReference type="RefSeq" id="WP_111540198.1">
    <property type="nucleotide sequence ID" value="NZ_QKYV01000002.1"/>
</dbReference>
<sequence>MLDPEFNNLKHRDLDWLNFNKRVLQEAEDEDNPLYERLKFLAIFSSNLDEYFRVRVSQLRQIKRIKKSLRKKLALKPSKKVKQILSIVSQQQQEFGEIFHDQIIPELAKNNIHLINDTDFSADQKQEINTFYKNNIEKSLQPQIVDFEKEKRIFIENNTIYFFVTFKENEKVGFVNIPLNDHGRFYTFNSKKDFYITFIDDIVRYKMSSVFPNEEVTGIYEIKMSRDAELYIDDQYDGVLAEKIYDSLAQRTDGQPTRLLYDAQMPKDFQKKLRRHLGLGKIDMMPGGRYHNFSDFFSFPNPSDNKSLKFEPLSPIPHRELENSQDYFASIKEKDLLVHFPYMSFSYVENFIEKAANDNDVTAIKISFYRVADESKLTTSLLKALEQGKEVTVFIEAKARFDEENNITWGRKFEKKGAKVIYSYPKIKVHSKIFFVERIENGEKLRYAYIGTGNFNSETSKIYCDHGLFTANKKITKELERVFKVLEGDLIIPRAKNLLISPFNTRRDFTKLILQEIDYAKAGLEAKITAKMNSLEDPEIINLLYKASESGVKIRLIVRGFTCLIAGLPQISENIYITSIVDRFLEHGRIYLFHNNGEEKMYFGSADWMTRNLDRRIEVLAPVMDEQIFKELKDILEIQLKDNQKARIQDASEANEYVKVKKGDEKINSQAKIYQYLKEKHSA</sequence>
<feature type="active site" description="Phosphohistidine intermediate" evidence="7">
    <location>
        <position position="430"/>
    </location>
</feature>
<dbReference type="InterPro" id="IPR036830">
    <property type="entry name" value="PP_kinase_middle_dom_sf"/>
</dbReference>
<comment type="cofactor">
    <cofactor evidence="7">
        <name>Mg(2+)</name>
        <dbReference type="ChEBI" id="CHEBI:18420"/>
    </cofactor>
</comment>
<keyword evidence="5 7" id="KW-0067">ATP-binding</keyword>
<evidence type="ECO:0000256" key="5">
    <source>
        <dbReference type="ARBA" id="ARBA00022840"/>
    </source>
</evidence>
<organism evidence="10 11">
    <name type="scientific">Mesonia algae</name>
    <dbReference type="NCBI Taxonomy" id="213248"/>
    <lineage>
        <taxon>Bacteria</taxon>
        <taxon>Pseudomonadati</taxon>
        <taxon>Bacteroidota</taxon>
        <taxon>Flavobacteriia</taxon>
        <taxon>Flavobacteriales</taxon>
        <taxon>Flavobacteriaceae</taxon>
        <taxon>Mesonia</taxon>
    </lineage>
</organism>
<feature type="binding site" evidence="7">
    <location>
        <position position="463"/>
    </location>
    <ligand>
        <name>ATP</name>
        <dbReference type="ChEBI" id="CHEBI:30616"/>
    </ligand>
</feature>
<dbReference type="EMBL" id="QKYV01000002">
    <property type="protein sequence ID" value="PZW42544.1"/>
    <property type="molecule type" value="Genomic_DNA"/>
</dbReference>
<evidence type="ECO:0000256" key="2">
    <source>
        <dbReference type="ARBA" id="ARBA00022679"/>
    </source>
</evidence>
<evidence type="ECO:0000313" key="10">
    <source>
        <dbReference type="EMBL" id="PZW42544.1"/>
    </source>
</evidence>
<feature type="domain" description="PLD phosphodiesterase" evidence="9">
    <location>
        <begin position="425"/>
        <end position="459"/>
    </location>
</feature>
<dbReference type="SUPFAM" id="SSF56024">
    <property type="entry name" value="Phospholipase D/nuclease"/>
    <property type="match status" value="2"/>
</dbReference>
<comment type="function">
    <text evidence="7 8">Catalyzes the reversible transfer of the terminal phosphate of ATP to form a long-chain polyphosphate (polyP).</text>
</comment>
<name>A0A2W7I7B0_9FLAO</name>
<dbReference type="InterPro" id="IPR024953">
    <property type="entry name" value="PP_kinase_middle"/>
</dbReference>
<dbReference type="InterPro" id="IPR025198">
    <property type="entry name" value="PPK_N_dom"/>
</dbReference>
<evidence type="ECO:0000259" key="9">
    <source>
        <dbReference type="PROSITE" id="PS50035"/>
    </source>
</evidence>
<comment type="similarity">
    <text evidence="7 8">Belongs to the polyphosphate kinase 1 (PPK1) family.</text>
</comment>
<keyword evidence="7" id="KW-0479">Metal-binding</keyword>
<protein>
    <recommendedName>
        <fullName evidence="7 8">Polyphosphate kinase</fullName>
        <ecNumber evidence="7 8">2.7.4.1</ecNumber>
    </recommendedName>
    <alternativeName>
        <fullName evidence="7">ATP-polyphosphate phosphotransferase</fullName>
    </alternativeName>
    <alternativeName>
        <fullName evidence="7">Polyphosphoric acid kinase</fullName>
    </alternativeName>
</protein>
<dbReference type="SUPFAM" id="SSF143724">
    <property type="entry name" value="PHP14-like"/>
    <property type="match status" value="1"/>
</dbReference>
<dbReference type="NCBIfam" id="TIGR03705">
    <property type="entry name" value="poly_P_kin"/>
    <property type="match status" value="1"/>
</dbReference>
<dbReference type="CDD" id="cd09167">
    <property type="entry name" value="PLDc_EcPPK1_C2_like"/>
    <property type="match status" value="1"/>
</dbReference>
<dbReference type="InterPro" id="IPR025200">
    <property type="entry name" value="PPK_C_dom2"/>
</dbReference>
<keyword evidence="3 7" id="KW-0547">Nucleotide-binding</keyword>
<feature type="binding site" evidence="7">
    <location>
        <position position="587"/>
    </location>
    <ligand>
        <name>ATP</name>
        <dbReference type="ChEBI" id="CHEBI:30616"/>
    </ligand>
</feature>
<evidence type="ECO:0000256" key="3">
    <source>
        <dbReference type="ARBA" id="ARBA00022741"/>
    </source>
</evidence>
<proteinExistence type="inferred from homology"/>
<evidence type="ECO:0000256" key="7">
    <source>
        <dbReference type="HAMAP-Rule" id="MF_00347"/>
    </source>
</evidence>
<feature type="binding site" evidence="7">
    <location>
        <position position="370"/>
    </location>
    <ligand>
        <name>Mg(2+)</name>
        <dbReference type="ChEBI" id="CHEBI:18420"/>
    </ligand>
</feature>
<dbReference type="EC" id="2.7.4.1" evidence="7 8"/>
<evidence type="ECO:0000256" key="4">
    <source>
        <dbReference type="ARBA" id="ARBA00022777"/>
    </source>
</evidence>
<dbReference type="GO" id="GO:0008976">
    <property type="term" value="F:polyphosphate kinase activity"/>
    <property type="evidence" value="ECO:0007669"/>
    <property type="project" value="UniProtKB-UniRule"/>
</dbReference>
<dbReference type="PROSITE" id="PS50035">
    <property type="entry name" value="PLD"/>
    <property type="match status" value="1"/>
</dbReference>
<keyword evidence="6 7" id="KW-0460">Magnesium</keyword>
<keyword evidence="4 7" id="KW-0418">Kinase</keyword>
<dbReference type="PANTHER" id="PTHR30218">
    <property type="entry name" value="POLYPHOSPHATE KINASE"/>
    <property type="match status" value="1"/>
</dbReference>
<reference evidence="10 11" key="1">
    <citation type="submission" date="2018-06" db="EMBL/GenBank/DDBJ databases">
        <title>Genomic Encyclopedia of Archaeal and Bacterial Type Strains, Phase II (KMG-II): from individual species to whole genera.</title>
        <authorList>
            <person name="Goeker M."/>
        </authorList>
    </citation>
    <scope>NUCLEOTIDE SEQUENCE [LARGE SCALE GENOMIC DNA]</scope>
    <source>
        <strain evidence="10 11">DSM 15361</strain>
    </source>
</reference>
<accession>A0A2W7I7B0</accession>
<dbReference type="Pfam" id="PF17941">
    <property type="entry name" value="PP_kinase_C_1"/>
    <property type="match status" value="1"/>
</dbReference>
<dbReference type="Pfam" id="PF13090">
    <property type="entry name" value="PP_kinase_C"/>
    <property type="match status" value="1"/>
</dbReference>
<dbReference type="Proteomes" id="UP000249542">
    <property type="component" value="Unassembled WGS sequence"/>
</dbReference>
<dbReference type="AlphaFoldDB" id="A0A2W7I7B0"/>
<gene>
    <name evidence="7" type="primary">ppk</name>
    <name evidence="10" type="ORF">LX95_00858</name>
</gene>
<feature type="binding site" evidence="7">
    <location>
        <position position="400"/>
    </location>
    <ligand>
        <name>Mg(2+)</name>
        <dbReference type="ChEBI" id="CHEBI:18420"/>
    </ligand>
</feature>
<dbReference type="Gene3D" id="3.30.1840.10">
    <property type="entry name" value="Polyphosphate kinase middle domain"/>
    <property type="match status" value="1"/>
</dbReference>
<comment type="caution">
    <text evidence="10">The sequence shown here is derived from an EMBL/GenBank/DDBJ whole genome shotgun (WGS) entry which is preliminary data.</text>
</comment>
<evidence type="ECO:0000256" key="1">
    <source>
        <dbReference type="ARBA" id="ARBA00022553"/>
    </source>
</evidence>
<keyword evidence="2 7" id="KW-0808">Transferase</keyword>
<dbReference type="InterPro" id="IPR001736">
    <property type="entry name" value="PLipase_D/transphosphatidylase"/>
</dbReference>
<dbReference type="Gene3D" id="1.20.58.310">
    <property type="entry name" value="Polyphosphate kinase N-terminal domain"/>
    <property type="match status" value="1"/>
</dbReference>
<dbReference type="GO" id="GO:0046872">
    <property type="term" value="F:metal ion binding"/>
    <property type="evidence" value="ECO:0007669"/>
    <property type="project" value="UniProtKB-KW"/>
</dbReference>
<comment type="catalytic activity">
    <reaction evidence="7 8">
        <text>[phosphate](n) + ATP = [phosphate](n+1) + ADP</text>
        <dbReference type="Rhea" id="RHEA:19573"/>
        <dbReference type="Rhea" id="RHEA-COMP:9859"/>
        <dbReference type="Rhea" id="RHEA-COMP:14280"/>
        <dbReference type="ChEBI" id="CHEBI:16838"/>
        <dbReference type="ChEBI" id="CHEBI:30616"/>
        <dbReference type="ChEBI" id="CHEBI:456216"/>
        <dbReference type="EC" id="2.7.4.1"/>
    </reaction>
</comment>
<dbReference type="Pfam" id="PF13089">
    <property type="entry name" value="PP_kinase_N"/>
    <property type="match status" value="1"/>
</dbReference>
<dbReference type="GO" id="GO:0009358">
    <property type="term" value="C:polyphosphate kinase complex"/>
    <property type="evidence" value="ECO:0007669"/>
    <property type="project" value="InterPro"/>
</dbReference>
<evidence type="ECO:0000313" key="11">
    <source>
        <dbReference type="Proteomes" id="UP000249542"/>
    </source>
</evidence>
<keyword evidence="1 7" id="KW-0597">Phosphoprotein</keyword>
<dbReference type="PANTHER" id="PTHR30218:SF0">
    <property type="entry name" value="POLYPHOSPHATE KINASE"/>
    <property type="match status" value="1"/>
</dbReference>
<dbReference type="GO" id="GO:0006799">
    <property type="term" value="P:polyphosphate biosynthetic process"/>
    <property type="evidence" value="ECO:0007669"/>
    <property type="project" value="UniProtKB-UniRule"/>
</dbReference>
<feature type="binding site" evidence="7">
    <location>
        <position position="47"/>
    </location>
    <ligand>
        <name>ATP</name>
        <dbReference type="ChEBI" id="CHEBI:30616"/>
    </ligand>
</feature>
<dbReference type="InterPro" id="IPR041108">
    <property type="entry name" value="PP_kinase_C_1"/>
</dbReference>
<dbReference type="InterPro" id="IPR036832">
    <property type="entry name" value="PPK_N_dom_sf"/>
</dbReference>
<dbReference type="Gene3D" id="3.30.870.10">
    <property type="entry name" value="Endonuclease Chain A"/>
    <property type="match status" value="2"/>
</dbReference>
<dbReference type="InterPro" id="IPR003414">
    <property type="entry name" value="PP_kinase"/>
</dbReference>
<evidence type="ECO:0000256" key="8">
    <source>
        <dbReference type="RuleBase" id="RU003800"/>
    </source>
</evidence>
<evidence type="ECO:0000256" key="6">
    <source>
        <dbReference type="ARBA" id="ARBA00022842"/>
    </source>
</evidence>
<dbReference type="Pfam" id="PF02503">
    <property type="entry name" value="PP_kinase"/>
    <property type="match status" value="1"/>
</dbReference>
<dbReference type="PIRSF" id="PIRSF015589">
    <property type="entry name" value="PP_kinase"/>
    <property type="match status" value="1"/>
</dbReference>